<keyword evidence="8" id="KW-0732">Signal</keyword>
<dbReference type="PIRSF" id="PIRSF000027">
    <property type="entry name" value="Cytc_c_prime"/>
    <property type="match status" value="1"/>
</dbReference>
<keyword evidence="3 6" id="KW-0479">Metal-binding</keyword>
<gene>
    <name evidence="9" type="ORF">JKG68_30010</name>
</gene>
<dbReference type="GO" id="GO:0042597">
    <property type="term" value="C:periplasmic space"/>
    <property type="evidence" value="ECO:0007669"/>
    <property type="project" value="InterPro"/>
</dbReference>
<comment type="PTM">
    <text evidence="7">Binds 1 heme group per subunit.</text>
</comment>
<dbReference type="InterPro" id="IPR010980">
    <property type="entry name" value="Cyt_c/b562"/>
</dbReference>
<dbReference type="RefSeq" id="WP_202065840.1">
    <property type="nucleotide sequence ID" value="NZ_JAEQMY010000151.1"/>
</dbReference>
<comment type="caution">
    <text evidence="9">The sequence shown here is derived from an EMBL/GenBank/DDBJ whole genome shotgun (WGS) entry which is preliminary data.</text>
</comment>
<dbReference type="GO" id="GO:0009055">
    <property type="term" value="F:electron transfer activity"/>
    <property type="evidence" value="ECO:0007669"/>
    <property type="project" value="InterPro"/>
</dbReference>
<dbReference type="Gene3D" id="1.20.120.10">
    <property type="entry name" value="Cytochrome c/b562"/>
    <property type="match status" value="1"/>
</dbReference>
<feature type="binding site" description="covalent" evidence="7">
    <location>
        <position position="133"/>
    </location>
    <ligand>
        <name>heme c</name>
        <dbReference type="ChEBI" id="CHEBI:61717"/>
    </ligand>
</feature>
<dbReference type="GO" id="GO:0020037">
    <property type="term" value="F:heme binding"/>
    <property type="evidence" value="ECO:0007669"/>
    <property type="project" value="InterPro"/>
</dbReference>
<feature type="binding site" description="covalent" evidence="7">
    <location>
        <position position="136"/>
    </location>
    <ligand>
        <name>heme c</name>
        <dbReference type="ChEBI" id="CHEBI:61717"/>
    </ligand>
</feature>
<proteinExistence type="predicted"/>
<evidence type="ECO:0000256" key="2">
    <source>
        <dbReference type="ARBA" id="ARBA00022617"/>
    </source>
</evidence>
<evidence type="ECO:0000256" key="8">
    <source>
        <dbReference type="SAM" id="SignalP"/>
    </source>
</evidence>
<evidence type="ECO:0000256" key="4">
    <source>
        <dbReference type="ARBA" id="ARBA00022982"/>
    </source>
</evidence>
<keyword evidence="10" id="KW-1185">Reference proteome</keyword>
<reference evidence="9" key="1">
    <citation type="submission" date="2021-01" db="EMBL/GenBank/DDBJ databases">
        <title>Microvirga sp.</title>
        <authorList>
            <person name="Kim M.K."/>
        </authorList>
    </citation>
    <scope>NUCLEOTIDE SEQUENCE</scope>
    <source>
        <strain evidence="9">5420S-16</strain>
    </source>
</reference>
<evidence type="ECO:0000256" key="3">
    <source>
        <dbReference type="ARBA" id="ARBA00022723"/>
    </source>
</evidence>
<keyword evidence="1" id="KW-0813">Transport</keyword>
<feature type="chain" id="PRO_5038095331" evidence="8">
    <location>
        <begin position="18"/>
        <end position="145"/>
    </location>
</feature>
<dbReference type="GO" id="GO:0022900">
    <property type="term" value="P:electron transport chain"/>
    <property type="evidence" value="ECO:0007669"/>
    <property type="project" value="InterPro"/>
</dbReference>
<dbReference type="PROSITE" id="PS51009">
    <property type="entry name" value="CYTCII"/>
    <property type="match status" value="1"/>
</dbReference>
<feature type="binding site" description="axial binding residue" evidence="6">
    <location>
        <position position="137"/>
    </location>
    <ligand>
        <name>heme c</name>
        <dbReference type="ChEBI" id="CHEBI:61717"/>
    </ligand>
    <ligandPart>
        <name>Fe</name>
        <dbReference type="ChEBI" id="CHEBI:18248"/>
    </ligandPart>
</feature>
<evidence type="ECO:0000256" key="5">
    <source>
        <dbReference type="ARBA" id="ARBA00023004"/>
    </source>
</evidence>
<evidence type="ECO:0000313" key="9">
    <source>
        <dbReference type="EMBL" id="MBL0408130.1"/>
    </source>
</evidence>
<name>A0A936ZI49_9HYPH</name>
<keyword evidence="5 6" id="KW-0408">Iron</keyword>
<protein>
    <submittedName>
        <fullName evidence="9">Cytochrome c</fullName>
    </submittedName>
</protein>
<evidence type="ECO:0000313" key="10">
    <source>
        <dbReference type="Proteomes" id="UP000605848"/>
    </source>
</evidence>
<dbReference type="GO" id="GO:0005506">
    <property type="term" value="F:iron ion binding"/>
    <property type="evidence" value="ECO:0007669"/>
    <property type="project" value="InterPro"/>
</dbReference>
<dbReference type="InterPro" id="IPR012127">
    <property type="entry name" value="Cyt_c_prime"/>
</dbReference>
<feature type="signal peptide" evidence="8">
    <location>
        <begin position="1"/>
        <end position="17"/>
    </location>
</feature>
<evidence type="ECO:0000256" key="7">
    <source>
        <dbReference type="PIRSR" id="PIRSR000027-2"/>
    </source>
</evidence>
<dbReference type="SUPFAM" id="SSF47175">
    <property type="entry name" value="Cytochromes"/>
    <property type="match status" value="1"/>
</dbReference>
<dbReference type="EMBL" id="JAEQMY010000151">
    <property type="protein sequence ID" value="MBL0408130.1"/>
    <property type="molecule type" value="Genomic_DNA"/>
</dbReference>
<sequence length="145" mass="15859">MKRTLLVAGLLALGATAAISQSDVVTQRQALMKEMGAQTRPIGAMMRGQEAFDLAKVQASLKVLAENPKKFVTLFPESSKNAEKTEALPSIWENKAKFESYGTKASQDAQTAMTTIKDEASFKTEMPKVLQNCGTCHNEFRKKSS</sequence>
<dbReference type="Proteomes" id="UP000605848">
    <property type="component" value="Unassembled WGS sequence"/>
</dbReference>
<evidence type="ECO:0000256" key="6">
    <source>
        <dbReference type="PIRSR" id="PIRSR000027-1"/>
    </source>
</evidence>
<keyword evidence="4" id="KW-0249">Electron transport</keyword>
<keyword evidence="2 7" id="KW-0349">Heme</keyword>
<dbReference type="InterPro" id="IPR002321">
    <property type="entry name" value="Cyt_c_II"/>
</dbReference>
<dbReference type="Pfam" id="PF01322">
    <property type="entry name" value="Cytochrom_C_2"/>
    <property type="match status" value="1"/>
</dbReference>
<organism evidence="9 10">
    <name type="scientific">Microvirga aerilata</name>
    <dbReference type="NCBI Taxonomy" id="670292"/>
    <lineage>
        <taxon>Bacteria</taxon>
        <taxon>Pseudomonadati</taxon>
        <taxon>Pseudomonadota</taxon>
        <taxon>Alphaproteobacteria</taxon>
        <taxon>Hyphomicrobiales</taxon>
        <taxon>Methylobacteriaceae</taxon>
        <taxon>Microvirga</taxon>
    </lineage>
</organism>
<accession>A0A936ZI49</accession>
<evidence type="ECO:0000256" key="1">
    <source>
        <dbReference type="ARBA" id="ARBA00022448"/>
    </source>
</evidence>
<dbReference type="AlphaFoldDB" id="A0A936ZI49"/>